<organism evidence="1 2">
    <name type="scientific">Clostridium grantii DSM 8605</name>
    <dbReference type="NCBI Taxonomy" id="1121316"/>
    <lineage>
        <taxon>Bacteria</taxon>
        <taxon>Bacillati</taxon>
        <taxon>Bacillota</taxon>
        <taxon>Clostridia</taxon>
        <taxon>Eubacteriales</taxon>
        <taxon>Clostridiaceae</taxon>
        <taxon>Clostridium</taxon>
    </lineage>
</organism>
<dbReference type="RefSeq" id="WP_084133404.1">
    <property type="nucleotide sequence ID" value="NZ_FQXM01000004.1"/>
</dbReference>
<dbReference type="STRING" id="1121316.SAMN02745207_00872"/>
<evidence type="ECO:0000313" key="2">
    <source>
        <dbReference type="Proteomes" id="UP000184447"/>
    </source>
</evidence>
<evidence type="ECO:0000313" key="1">
    <source>
        <dbReference type="EMBL" id="SHH36358.1"/>
    </source>
</evidence>
<sequence length="591" mass="69229">MNNNMIDFTKLNFTSDKQRDKYILYHYLTLNYIKNNNLTQQEAEVSATNIILKYKDNLFTKNGLAVNLASNNIEFFCIYFLQDIFVPKSNNTTRNLANLHYEIWEELQKIFIDDTHDMAEFILPRGSSKSTTINKALSCYLHCFKKSRYSLIIGKRSEDAEAFVSDVRKFLEFDTIQKAFGTLVNKKDRTVNKQELELDNDTMIRAYGWETSVRGTSYSARDGIFRPTVIILDDVLNENDIKTDGAKERAVNKFYKEIKESGDESVYRNNVKIKMATKFLVLGTPLATDCFVNTIRKDVNFKVFHRRVTNIDIDDYFENNQYWINYKKIMMDTKLNEEEREQLSRQYYNDNYSDMQFPTIWEKYNCLSLAKKYLTKRTAFMQELMCDCENVGEKWFKSIRTQSTEEIEEHTFIKTMLCVDPASTTTNRSDYSAFAVGSIADNDFLYIRKGIIDKLEFNAYCEKVIELLKQYEDITHVCIEKNTFQGADVKKIQELIAKDKDLSSRRIEFINKMQRRNKDEKISTIVSPVNLGQIIFNENDVEFIEQIKEFAGQRYGNGHDDSSDTVAELYININEIQTNSYISVLDIKKLF</sequence>
<accession>A0A1M5SDI8</accession>
<protein>
    <submittedName>
        <fullName evidence="1">Phage uncharacterized protein (Putative large terminase), C-terminal domain-containing protein</fullName>
    </submittedName>
</protein>
<proteinExistence type="predicted"/>
<dbReference type="InterPro" id="IPR027417">
    <property type="entry name" value="P-loop_NTPase"/>
</dbReference>
<dbReference type="Proteomes" id="UP000184447">
    <property type="component" value="Unassembled WGS sequence"/>
</dbReference>
<dbReference type="Gene3D" id="3.40.50.300">
    <property type="entry name" value="P-loop containing nucleotide triphosphate hydrolases"/>
    <property type="match status" value="1"/>
</dbReference>
<dbReference type="AlphaFoldDB" id="A0A1M5SDI8"/>
<gene>
    <name evidence="1" type="ORF">SAMN02745207_00872</name>
</gene>
<dbReference type="OrthoDB" id="1804777at2"/>
<reference evidence="1 2" key="1">
    <citation type="submission" date="2016-11" db="EMBL/GenBank/DDBJ databases">
        <authorList>
            <person name="Jaros S."/>
            <person name="Januszkiewicz K."/>
            <person name="Wedrychowicz H."/>
        </authorList>
    </citation>
    <scope>NUCLEOTIDE SEQUENCE [LARGE SCALE GENOMIC DNA]</scope>
    <source>
        <strain evidence="1 2">DSM 8605</strain>
    </source>
</reference>
<dbReference type="EMBL" id="FQXM01000004">
    <property type="protein sequence ID" value="SHH36358.1"/>
    <property type="molecule type" value="Genomic_DNA"/>
</dbReference>
<name>A0A1M5SDI8_9CLOT</name>
<keyword evidence="2" id="KW-1185">Reference proteome</keyword>